<gene>
    <name evidence="2" type="primary">WBGene00304380</name>
</gene>
<evidence type="ECO:0000313" key="3">
    <source>
        <dbReference type="Proteomes" id="UP000005239"/>
    </source>
</evidence>
<keyword evidence="3" id="KW-1185">Reference proteome</keyword>
<reference evidence="2" key="2">
    <citation type="submission" date="2022-06" db="UniProtKB">
        <authorList>
            <consortium name="EnsemblMetazoa"/>
        </authorList>
    </citation>
    <scope>IDENTIFICATION</scope>
    <source>
        <strain evidence="2">PS312</strain>
    </source>
</reference>
<accession>A0A8R1ZBR0</accession>
<reference evidence="3" key="1">
    <citation type="journal article" date="2008" name="Nat. Genet.">
        <title>The Pristionchus pacificus genome provides a unique perspective on nematode lifestyle and parasitism.</title>
        <authorList>
            <person name="Dieterich C."/>
            <person name="Clifton S.W."/>
            <person name="Schuster L.N."/>
            <person name="Chinwalla A."/>
            <person name="Delehaunty K."/>
            <person name="Dinkelacker I."/>
            <person name="Fulton L."/>
            <person name="Fulton R."/>
            <person name="Godfrey J."/>
            <person name="Minx P."/>
            <person name="Mitreva M."/>
            <person name="Roeseler W."/>
            <person name="Tian H."/>
            <person name="Witte H."/>
            <person name="Yang S.P."/>
            <person name="Wilson R.K."/>
            <person name="Sommer R.J."/>
        </authorList>
    </citation>
    <scope>NUCLEOTIDE SEQUENCE [LARGE SCALE GENOMIC DNA]</scope>
    <source>
        <strain evidence="3">PS312</strain>
    </source>
</reference>
<dbReference type="EnsemblMetazoa" id="PPA46601.1">
    <property type="protein sequence ID" value="PPA46601.1"/>
    <property type="gene ID" value="WBGene00304380"/>
</dbReference>
<evidence type="ECO:0008006" key="4">
    <source>
        <dbReference type="Google" id="ProtNLM"/>
    </source>
</evidence>
<sequence length="447" mass="51115">LVSMGSIRNNPDNLAVGLNNVDISVTDESKSSASRRDKGSQLKMSSGGTSSTKYAAGVPPPIDKYDSSKLKTYGSFPFDFLTNITKEWKCAYSLLSIKDHDPNLELGRSDVLVLKCGHFIHAECIAHFMNSETTEFKCSQCSKLLLQKECSELPIANHLLDLRKYLNQRGIACSDCHSNPPKVFAPDLMYVCMECTNFKKLNECLKEYKYQKPIFMDNCPKGIQVLTNGGVQRQLSGDLQVIRICLFCRTKKEGDHFNHPLKRISSITAEECELIHNAWINTKNEEAKPGIEYRIPWHVVMVDFNWIFKILTEYFQCCCGKEYESSRTSNSSSQLVAMRPAVNIVKCAHLSCDSCWQKIRGTKKPCPNKNCNEQLLKGSEQRYVKDLEFISKRKLNDYERCIYCEKFHPKEFMRIHTTEDKENIVYCAFCFDHLKNKLIISTSQLTS</sequence>
<dbReference type="Gene3D" id="3.30.40.10">
    <property type="entry name" value="Zinc/RING finger domain, C3HC4 (zinc finger)"/>
    <property type="match status" value="1"/>
</dbReference>
<name>A0A8R1ZBR0_PRIPA</name>
<organism evidence="2 3">
    <name type="scientific">Pristionchus pacificus</name>
    <name type="common">Parasitic nematode worm</name>
    <dbReference type="NCBI Taxonomy" id="54126"/>
    <lineage>
        <taxon>Eukaryota</taxon>
        <taxon>Metazoa</taxon>
        <taxon>Ecdysozoa</taxon>
        <taxon>Nematoda</taxon>
        <taxon>Chromadorea</taxon>
        <taxon>Rhabditida</taxon>
        <taxon>Rhabditina</taxon>
        <taxon>Diplogasteromorpha</taxon>
        <taxon>Diplogasteroidea</taxon>
        <taxon>Neodiplogasteridae</taxon>
        <taxon>Pristionchus</taxon>
    </lineage>
</organism>
<dbReference type="Proteomes" id="UP000005239">
    <property type="component" value="Unassembled WGS sequence"/>
</dbReference>
<dbReference type="InterPro" id="IPR013083">
    <property type="entry name" value="Znf_RING/FYVE/PHD"/>
</dbReference>
<protein>
    <recommendedName>
        <fullName evidence="4">RING-type domain-containing protein</fullName>
    </recommendedName>
</protein>
<feature type="compositionally biased region" description="Basic and acidic residues" evidence="1">
    <location>
        <begin position="27"/>
        <end position="40"/>
    </location>
</feature>
<evidence type="ECO:0000313" key="2">
    <source>
        <dbReference type="EnsemblMetazoa" id="PPA46601.1"/>
    </source>
</evidence>
<dbReference type="AlphaFoldDB" id="A0A8R1ZBR0"/>
<dbReference type="SUPFAM" id="SSF57850">
    <property type="entry name" value="RING/U-box"/>
    <property type="match status" value="1"/>
</dbReference>
<evidence type="ECO:0000256" key="1">
    <source>
        <dbReference type="SAM" id="MobiDB-lite"/>
    </source>
</evidence>
<proteinExistence type="predicted"/>
<feature type="compositionally biased region" description="Polar residues" evidence="1">
    <location>
        <begin position="42"/>
        <end position="53"/>
    </location>
</feature>
<feature type="region of interest" description="Disordered" evidence="1">
    <location>
        <begin position="27"/>
        <end position="55"/>
    </location>
</feature>